<evidence type="ECO:0000256" key="7">
    <source>
        <dbReference type="ARBA" id="ARBA00048421"/>
    </source>
</evidence>
<evidence type="ECO:0000313" key="10">
    <source>
        <dbReference type="EMBL" id="AKU15219.1"/>
    </source>
</evidence>
<gene>
    <name evidence="10" type="ORF">VV02_03990</name>
</gene>
<reference evidence="10 11" key="1">
    <citation type="submission" date="2015-03" db="EMBL/GenBank/DDBJ databases">
        <title>Luteipulveratus halotolerans sp. nov., a novel actinobacterium (Dermacoccaceae) from Sarawak, Malaysia.</title>
        <authorList>
            <person name="Juboi H."/>
            <person name="Basik A."/>
            <person name="Shamsul S.S."/>
            <person name="Arnold P."/>
            <person name="Schmitt E.K."/>
            <person name="Sanglier J.-J."/>
            <person name="Yeo T."/>
        </authorList>
    </citation>
    <scope>NUCLEOTIDE SEQUENCE [LARGE SCALE GENOMIC DNA]</scope>
    <source>
        <strain evidence="10 11">MN07-A0370</strain>
    </source>
</reference>
<name>A0A0K1JEU7_9MICO</name>
<keyword evidence="4" id="KW-0964">Secreted</keyword>
<dbReference type="GO" id="GO:0034480">
    <property type="term" value="F:phosphatidylcholine phospholipase C activity"/>
    <property type="evidence" value="ECO:0007669"/>
    <property type="project" value="UniProtKB-EC"/>
</dbReference>
<dbReference type="PATRIC" id="fig|571913.6.peg.817"/>
<protein>
    <recommendedName>
        <fullName evidence="3">phospholipase C</fullName>
        <ecNumber evidence="3">3.1.4.3</ecNumber>
    </recommendedName>
</protein>
<keyword evidence="5" id="KW-0378">Hydrolase</keyword>
<proteinExistence type="inferred from homology"/>
<dbReference type="PANTHER" id="PTHR31956:SF1">
    <property type="entry name" value="NON-SPECIFIC PHOSPHOLIPASE C1"/>
    <property type="match status" value="1"/>
</dbReference>
<comment type="subcellular location">
    <subcellularLocation>
        <location evidence="1">Secreted</location>
        <location evidence="1">Cell wall</location>
    </subcellularLocation>
</comment>
<accession>A0A0K1JEU7</accession>
<evidence type="ECO:0000256" key="1">
    <source>
        <dbReference type="ARBA" id="ARBA00004191"/>
    </source>
</evidence>
<dbReference type="InterPro" id="IPR017850">
    <property type="entry name" value="Alkaline_phosphatase_core_sf"/>
</dbReference>
<comment type="catalytic activity">
    <reaction evidence="7">
        <text>a 1,2-diacyl-sn-glycero-3-phosphocholine + H2O = phosphocholine + a 1,2-diacyl-sn-glycerol + H(+)</text>
        <dbReference type="Rhea" id="RHEA:10604"/>
        <dbReference type="ChEBI" id="CHEBI:15377"/>
        <dbReference type="ChEBI" id="CHEBI:15378"/>
        <dbReference type="ChEBI" id="CHEBI:17815"/>
        <dbReference type="ChEBI" id="CHEBI:57643"/>
        <dbReference type="ChEBI" id="CHEBI:295975"/>
        <dbReference type="EC" id="3.1.4.3"/>
    </reaction>
    <physiologicalReaction direction="left-to-right" evidence="7">
        <dbReference type="Rhea" id="RHEA:10605"/>
    </physiologicalReaction>
</comment>
<keyword evidence="6" id="KW-0843">Virulence</keyword>
<dbReference type="Proteomes" id="UP000066480">
    <property type="component" value="Chromosome"/>
</dbReference>
<dbReference type="PANTHER" id="PTHR31956">
    <property type="entry name" value="NON-SPECIFIC PHOSPHOLIPASE C4-RELATED"/>
    <property type="match status" value="1"/>
</dbReference>
<keyword evidence="4" id="KW-0134">Cell wall</keyword>
<evidence type="ECO:0000313" key="11">
    <source>
        <dbReference type="Proteomes" id="UP000066480"/>
    </source>
</evidence>
<dbReference type="STRING" id="571913.VV02_03990"/>
<dbReference type="Pfam" id="PF05506">
    <property type="entry name" value="PLipase_C_C"/>
    <property type="match status" value="2"/>
</dbReference>
<dbReference type="InterPro" id="IPR006311">
    <property type="entry name" value="TAT_signal"/>
</dbReference>
<dbReference type="InterPro" id="IPR007312">
    <property type="entry name" value="Phosphoesterase"/>
</dbReference>
<dbReference type="EC" id="3.1.4.3" evidence="3"/>
<feature type="region of interest" description="Disordered" evidence="8">
    <location>
        <begin position="438"/>
        <end position="458"/>
    </location>
</feature>
<dbReference type="SUPFAM" id="SSF53649">
    <property type="entry name" value="Alkaline phosphatase-like"/>
    <property type="match status" value="1"/>
</dbReference>
<sequence length="673" mass="73059">MVEQGQSALSRRRFLAGTGAAVATTALPGLLEEAAAVAPAGPDLSAVEHVVFFMQENRSFDHYLGALQGVRGFGDRTPVRLPNGYSAFHQPNVLNIGHTLPFHLDTGTTAATCMNAPPMSYPEDLKAFNSGKFDGWIRDRDFVGSVGSFLSQTGMGHFERPDLPFYYALADAFTVCDNYFCSTLTQTNPNRLMFFTGSNGASVGRSAVLDNTVPDAGFTWTTYAERLEQAGVSWKVYQEADNFNDNALAWFAPFKKAKKGDPLWDKGMATVDSLEDAFGADIESGDLPQVSWIVASEWLSEHANAKPAYGEDLTARLLQKLWANPDVWSKTVFVLNYDENGGFFDHLPSPVPPSDLVEGLSTVSTAGEVVDGKPIGPGFRVPMMVISPWSTGGWVCSELMDHTSTLRFLEKRFEIAEPNISAWRRSVSGDLTSAFDFRRSNTDVPPMPDTSGRPAQADAQCSGYLPPTPPLFPKLPAQEPGRRRARALPYAFEASARADAKAGRLWIDMTNTGKTGVVLRVCPARFRSDGPWTYTIGAGKQLTDFWTTPGGYDLAVNGPNGFLRWLEGDLAKETAPGAAHPNATLRYDARRAAVVLDMVNSGDAACTFTVYTERGLKSPPTAYTVAAGARASHAFPIATDHHWYDVSAKADNGSGFVRRFAGHIETGAPSRSE</sequence>
<keyword evidence="11" id="KW-1185">Reference proteome</keyword>
<dbReference type="GO" id="GO:0016042">
    <property type="term" value="P:lipid catabolic process"/>
    <property type="evidence" value="ECO:0007669"/>
    <property type="project" value="InterPro"/>
</dbReference>
<comment type="similarity">
    <text evidence="2">Belongs to the bacterial phospholipase C family.</text>
</comment>
<dbReference type="EMBL" id="CP011112">
    <property type="protein sequence ID" value="AKU15219.1"/>
    <property type="molecule type" value="Genomic_DNA"/>
</dbReference>
<dbReference type="Pfam" id="PF04185">
    <property type="entry name" value="Phosphoesterase"/>
    <property type="match status" value="1"/>
</dbReference>
<feature type="domain" description="Bacterial phospholipase C C-terminal" evidence="9">
    <location>
        <begin position="485"/>
        <end position="569"/>
    </location>
</feature>
<evidence type="ECO:0000256" key="3">
    <source>
        <dbReference type="ARBA" id="ARBA00012018"/>
    </source>
</evidence>
<evidence type="ECO:0000256" key="2">
    <source>
        <dbReference type="ARBA" id="ARBA00009717"/>
    </source>
</evidence>
<dbReference type="InterPro" id="IPR008475">
    <property type="entry name" value="PLipase_C_C"/>
</dbReference>
<evidence type="ECO:0000259" key="9">
    <source>
        <dbReference type="Pfam" id="PF05506"/>
    </source>
</evidence>
<organism evidence="10 11">
    <name type="scientific">Luteipulveratus mongoliensis</name>
    <dbReference type="NCBI Taxonomy" id="571913"/>
    <lineage>
        <taxon>Bacteria</taxon>
        <taxon>Bacillati</taxon>
        <taxon>Actinomycetota</taxon>
        <taxon>Actinomycetes</taxon>
        <taxon>Micrococcales</taxon>
        <taxon>Dermacoccaceae</taxon>
        <taxon>Luteipulveratus</taxon>
    </lineage>
</organism>
<dbReference type="RefSeq" id="WP_052590008.1">
    <property type="nucleotide sequence ID" value="NZ_CP011112.1"/>
</dbReference>
<evidence type="ECO:0000256" key="5">
    <source>
        <dbReference type="ARBA" id="ARBA00022801"/>
    </source>
</evidence>
<dbReference type="KEGG" id="lmoi:VV02_03990"/>
<dbReference type="PROSITE" id="PS51318">
    <property type="entry name" value="TAT"/>
    <property type="match status" value="1"/>
</dbReference>
<dbReference type="InterPro" id="IPR017767">
    <property type="entry name" value="PC-PLC"/>
</dbReference>
<feature type="domain" description="Bacterial phospholipase C C-terminal" evidence="9">
    <location>
        <begin position="581"/>
        <end position="663"/>
    </location>
</feature>
<evidence type="ECO:0000256" key="8">
    <source>
        <dbReference type="SAM" id="MobiDB-lite"/>
    </source>
</evidence>
<dbReference type="NCBIfam" id="TIGR03396">
    <property type="entry name" value="PC_PLC"/>
    <property type="match status" value="1"/>
</dbReference>
<dbReference type="OrthoDB" id="4181857at2"/>
<evidence type="ECO:0000256" key="4">
    <source>
        <dbReference type="ARBA" id="ARBA00022512"/>
    </source>
</evidence>
<evidence type="ECO:0000256" key="6">
    <source>
        <dbReference type="ARBA" id="ARBA00023026"/>
    </source>
</evidence>
<dbReference type="Gene3D" id="3.40.720.10">
    <property type="entry name" value="Alkaline Phosphatase, subunit A"/>
    <property type="match status" value="1"/>
</dbReference>
<dbReference type="AlphaFoldDB" id="A0A0K1JEU7"/>